<keyword evidence="5 8" id="KW-0863">Zinc-finger</keyword>
<dbReference type="GO" id="GO:0008270">
    <property type="term" value="F:zinc ion binding"/>
    <property type="evidence" value="ECO:0007669"/>
    <property type="project" value="UniProtKB-KW"/>
</dbReference>
<proteinExistence type="inferred from homology"/>
<evidence type="ECO:0000256" key="1">
    <source>
        <dbReference type="ARBA" id="ARBA00004123"/>
    </source>
</evidence>
<comment type="caution">
    <text evidence="13">The sequence shown here is derived from an EMBL/GenBank/DDBJ whole genome shotgun (WGS) entry which is preliminary data.</text>
</comment>
<evidence type="ECO:0000256" key="6">
    <source>
        <dbReference type="ARBA" id="ARBA00022833"/>
    </source>
</evidence>
<feature type="domain" description="B box-type" evidence="11">
    <location>
        <begin position="57"/>
        <end position="102"/>
    </location>
</feature>
<name>A0ABD1GEX4_SALDI</name>
<keyword evidence="4" id="KW-0677">Repeat</keyword>
<dbReference type="SMART" id="SM00336">
    <property type="entry name" value="BBOX"/>
    <property type="match status" value="2"/>
</dbReference>
<evidence type="ECO:0000313" key="14">
    <source>
        <dbReference type="Proteomes" id="UP001567538"/>
    </source>
</evidence>
<feature type="domain" description="B box-type" evidence="11">
    <location>
        <begin position="14"/>
        <end position="61"/>
    </location>
</feature>
<feature type="compositionally biased region" description="Basic and acidic residues" evidence="10">
    <location>
        <begin position="310"/>
        <end position="319"/>
    </location>
</feature>
<evidence type="ECO:0000256" key="4">
    <source>
        <dbReference type="ARBA" id="ARBA00022737"/>
    </source>
</evidence>
<keyword evidence="14" id="KW-1185">Reference proteome</keyword>
<evidence type="ECO:0000256" key="10">
    <source>
        <dbReference type="SAM" id="MobiDB-lite"/>
    </source>
</evidence>
<dbReference type="PROSITE" id="PS50119">
    <property type="entry name" value="ZF_BBOX"/>
    <property type="match status" value="2"/>
</dbReference>
<dbReference type="Proteomes" id="UP001567538">
    <property type="component" value="Unassembled WGS sequence"/>
</dbReference>
<gene>
    <name evidence="13" type="ORF">AAHA92_19728</name>
</gene>
<dbReference type="PROSITE" id="PS51017">
    <property type="entry name" value="CCT"/>
    <property type="match status" value="1"/>
</dbReference>
<dbReference type="InterPro" id="IPR000315">
    <property type="entry name" value="Znf_B-box"/>
</dbReference>
<protein>
    <submittedName>
        <fullName evidence="13">Zinc finger protein CONSTANS-LIKE 13-like</fullName>
    </submittedName>
</protein>
<keyword evidence="7 9" id="KW-0539">Nucleus</keyword>
<dbReference type="GO" id="GO:0006355">
    <property type="term" value="P:regulation of DNA-templated transcription"/>
    <property type="evidence" value="ECO:0007669"/>
    <property type="project" value="UniProtKB-ARBA"/>
</dbReference>
<feature type="domain" description="CCT" evidence="12">
    <location>
        <begin position="312"/>
        <end position="354"/>
    </location>
</feature>
<dbReference type="GO" id="GO:0005634">
    <property type="term" value="C:nucleus"/>
    <property type="evidence" value="ECO:0007669"/>
    <property type="project" value="UniProtKB-SubCell"/>
</dbReference>
<dbReference type="PANTHER" id="PTHR31717">
    <property type="entry name" value="ZINC FINGER PROTEIN CONSTANS-LIKE 10"/>
    <property type="match status" value="1"/>
</dbReference>
<comment type="similarity">
    <text evidence="2">Belongs to the CONSTANS family.</text>
</comment>
<dbReference type="Pfam" id="PF00643">
    <property type="entry name" value="zf-B_box"/>
    <property type="match status" value="1"/>
</dbReference>
<dbReference type="InterPro" id="IPR010402">
    <property type="entry name" value="CCT_domain"/>
</dbReference>
<evidence type="ECO:0000256" key="5">
    <source>
        <dbReference type="ARBA" id="ARBA00022771"/>
    </source>
</evidence>
<dbReference type="AlphaFoldDB" id="A0ABD1GEX4"/>
<sequence length="356" mass="39760">MTEAERDIHSCRDQTDRLCDFCNESKALLYCGADSAKLCFSCDREVHSTNPLFEKHNRSLLCDSCSSSPSSIFCCTQSAVLCQNCDWEIHSSFGSIHDRRPLEGFTGCPSVTELLRFLGLQDLGKKKLDLGAGNDDEFLDMLVWETPTVVTLDDLIVANSYDDSAPAFQATGLPPFPKNRNASCGKHKEEIFSQLHEMAKKDPNYSGFFEAYVENNQPQETAKCPNAKVEPVKLASCEASVGDWCFVGGVEDEGFPSTYFGDFSEMSHLVPDKDSDPGDGAGFGNGLGEIQPCVPVDSHAFQLPPTLNNQERDSALSRYKEKKKTRRYDKHVRYESRKVRAESRIRIKGRFAKTDR</sequence>
<feature type="compositionally biased region" description="Basic residues" evidence="10">
    <location>
        <begin position="320"/>
        <end position="330"/>
    </location>
</feature>
<evidence type="ECO:0000256" key="7">
    <source>
        <dbReference type="ARBA" id="ARBA00023242"/>
    </source>
</evidence>
<evidence type="ECO:0000256" key="2">
    <source>
        <dbReference type="ARBA" id="ARBA00010024"/>
    </source>
</evidence>
<dbReference type="Pfam" id="PF06203">
    <property type="entry name" value="CCT"/>
    <property type="match status" value="1"/>
</dbReference>
<keyword evidence="3" id="KW-0479">Metal-binding</keyword>
<evidence type="ECO:0000259" key="11">
    <source>
        <dbReference type="PROSITE" id="PS50119"/>
    </source>
</evidence>
<evidence type="ECO:0000259" key="12">
    <source>
        <dbReference type="PROSITE" id="PS51017"/>
    </source>
</evidence>
<dbReference type="InterPro" id="IPR049808">
    <property type="entry name" value="CONSTANS-like_Bbox1"/>
</dbReference>
<evidence type="ECO:0000256" key="9">
    <source>
        <dbReference type="PROSITE-ProRule" id="PRU00357"/>
    </source>
</evidence>
<feature type="region of interest" description="Disordered" evidence="10">
    <location>
        <begin position="301"/>
        <end position="331"/>
    </location>
</feature>
<dbReference type="EMBL" id="JBEAFC010000008">
    <property type="protein sequence ID" value="KAL1542670.1"/>
    <property type="molecule type" value="Genomic_DNA"/>
</dbReference>
<keyword evidence="6" id="KW-0862">Zinc</keyword>
<dbReference type="PANTHER" id="PTHR31717:SF58">
    <property type="entry name" value="ZINC FINGER PROTEIN CONSTANS-LIKE 13"/>
    <property type="match status" value="1"/>
</dbReference>
<evidence type="ECO:0000313" key="13">
    <source>
        <dbReference type="EMBL" id="KAL1542670.1"/>
    </source>
</evidence>
<evidence type="ECO:0000256" key="8">
    <source>
        <dbReference type="PROSITE-ProRule" id="PRU00024"/>
    </source>
</evidence>
<dbReference type="CDD" id="cd19821">
    <property type="entry name" value="Bbox1_BBX-like"/>
    <property type="match status" value="1"/>
</dbReference>
<evidence type="ECO:0000256" key="3">
    <source>
        <dbReference type="ARBA" id="ARBA00022723"/>
    </source>
</evidence>
<organism evidence="13 14">
    <name type="scientific">Salvia divinorum</name>
    <name type="common">Maria pastora</name>
    <name type="synonym">Diviner's sage</name>
    <dbReference type="NCBI Taxonomy" id="28513"/>
    <lineage>
        <taxon>Eukaryota</taxon>
        <taxon>Viridiplantae</taxon>
        <taxon>Streptophyta</taxon>
        <taxon>Embryophyta</taxon>
        <taxon>Tracheophyta</taxon>
        <taxon>Spermatophyta</taxon>
        <taxon>Magnoliopsida</taxon>
        <taxon>eudicotyledons</taxon>
        <taxon>Gunneridae</taxon>
        <taxon>Pentapetalae</taxon>
        <taxon>asterids</taxon>
        <taxon>lamiids</taxon>
        <taxon>Lamiales</taxon>
        <taxon>Lamiaceae</taxon>
        <taxon>Nepetoideae</taxon>
        <taxon>Mentheae</taxon>
        <taxon>Salviinae</taxon>
        <taxon>Salvia</taxon>
        <taxon>Salvia subgen. Calosphace</taxon>
    </lineage>
</organism>
<comment type="subcellular location">
    <subcellularLocation>
        <location evidence="1 9">Nucleus</location>
    </subcellularLocation>
</comment>
<accession>A0ABD1GEX4</accession>
<reference evidence="13 14" key="1">
    <citation type="submission" date="2024-06" db="EMBL/GenBank/DDBJ databases">
        <title>A chromosome level genome sequence of Diviner's sage (Salvia divinorum).</title>
        <authorList>
            <person name="Ford S.A."/>
            <person name="Ro D.-K."/>
            <person name="Ness R.W."/>
            <person name="Phillips M.A."/>
        </authorList>
    </citation>
    <scope>NUCLEOTIDE SEQUENCE [LARGE SCALE GENOMIC DNA]</scope>
    <source>
        <strain evidence="13">SAF-2024a</strain>
        <tissue evidence="13">Leaf</tissue>
    </source>
</reference>